<reference evidence="2" key="2">
    <citation type="submission" date="2022-01" db="EMBL/GenBank/DDBJ databases">
        <authorList>
            <person name="Yamashiro T."/>
            <person name="Shiraishi A."/>
            <person name="Satake H."/>
            <person name="Nakayama K."/>
        </authorList>
    </citation>
    <scope>NUCLEOTIDE SEQUENCE</scope>
</reference>
<evidence type="ECO:0000313" key="2">
    <source>
        <dbReference type="EMBL" id="GJU02753.1"/>
    </source>
</evidence>
<dbReference type="EMBL" id="BQNB010021090">
    <property type="protein sequence ID" value="GJU02753.1"/>
    <property type="molecule type" value="Genomic_DNA"/>
</dbReference>
<feature type="compositionally biased region" description="Basic and acidic residues" evidence="1">
    <location>
        <begin position="112"/>
        <end position="132"/>
    </location>
</feature>
<organism evidence="2 3">
    <name type="scientific">Tanacetum coccineum</name>
    <dbReference type="NCBI Taxonomy" id="301880"/>
    <lineage>
        <taxon>Eukaryota</taxon>
        <taxon>Viridiplantae</taxon>
        <taxon>Streptophyta</taxon>
        <taxon>Embryophyta</taxon>
        <taxon>Tracheophyta</taxon>
        <taxon>Spermatophyta</taxon>
        <taxon>Magnoliopsida</taxon>
        <taxon>eudicotyledons</taxon>
        <taxon>Gunneridae</taxon>
        <taxon>Pentapetalae</taxon>
        <taxon>asterids</taxon>
        <taxon>campanulids</taxon>
        <taxon>Asterales</taxon>
        <taxon>Asteraceae</taxon>
        <taxon>Asteroideae</taxon>
        <taxon>Anthemideae</taxon>
        <taxon>Anthemidinae</taxon>
        <taxon>Tanacetum</taxon>
    </lineage>
</organism>
<evidence type="ECO:0000313" key="3">
    <source>
        <dbReference type="Proteomes" id="UP001151760"/>
    </source>
</evidence>
<name>A0ABQ5IR65_9ASTR</name>
<reference evidence="2" key="1">
    <citation type="journal article" date="2022" name="Int. J. Mol. Sci.">
        <title>Draft Genome of Tanacetum Coccineum: Genomic Comparison of Closely Related Tanacetum-Family Plants.</title>
        <authorList>
            <person name="Yamashiro T."/>
            <person name="Shiraishi A."/>
            <person name="Nakayama K."/>
            <person name="Satake H."/>
        </authorList>
    </citation>
    <scope>NUCLEOTIDE SEQUENCE</scope>
</reference>
<comment type="caution">
    <text evidence="2">The sequence shown here is derived from an EMBL/GenBank/DDBJ whole genome shotgun (WGS) entry which is preliminary data.</text>
</comment>
<proteinExistence type="predicted"/>
<protein>
    <submittedName>
        <fullName evidence="2">Uncharacterized protein</fullName>
    </submittedName>
</protein>
<evidence type="ECO:0000256" key="1">
    <source>
        <dbReference type="SAM" id="MobiDB-lite"/>
    </source>
</evidence>
<sequence>MVSPLNENEIDFRILFDESDDEDYMVIFDKNSFSYKIILVDNLKTDLENDNDKVNMPLFPSPEPRVSYFDDLDYLKDFENEFQAIVYNDALTTKSDFLTDMYGYIRNHKKTVKNEQARTRERKSEQKPEAKPGKSSLSQIRSNYGQ</sequence>
<accession>A0ABQ5IR65</accession>
<gene>
    <name evidence="2" type="ORF">Tco_1113091</name>
</gene>
<keyword evidence="3" id="KW-1185">Reference proteome</keyword>
<dbReference type="Proteomes" id="UP001151760">
    <property type="component" value="Unassembled WGS sequence"/>
</dbReference>
<feature type="compositionally biased region" description="Polar residues" evidence="1">
    <location>
        <begin position="135"/>
        <end position="146"/>
    </location>
</feature>
<feature type="region of interest" description="Disordered" evidence="1">
    <location>
        <begin position="111"/>
        <end position="146"/>
    </location>
</feature>